<evidence type="ECO:0000313" key="9">
    <source>
        <dbReference type="EMBL" id="AFC84951.1"/>
    </source>
</evidence>
<dbReference type="EMBL" id="CP003350">
    <property type="protein sequence ID" value="AFC84951.1"/>
    <property type="molecule type" value="Genomic_DNA"/>
</dbReference>
<dbReference type="GO" id="GO:0022857">
    <property type="term" value="F:transmembrane transporter activity"/>
    <property type="evidence" value="ECO:0007669"/>
    <property type="project" value="TreeGrafter"/>
</dbReference>
<comment type="subcellular location">
    <subcellularLocation>
        <location evidence="1">Cell membrane</location>
        <topology evidence="1">Multi-pass membrane protein</topology>
    </subcellularLocation>
</comment>
<feature type="transmembrane region" description="Helical" evidence="6">
    <location>
        <begin position="416"/>
        <end position="437"/>
    </location>
</feature>
<dbReference type="AlphaFoldDB" id="H8L4B8"/>
<evidence type="ECO:0000259" key="8">
    <source>
        <dbReference type="Pfam" id="PF12704"/>
    </source>
</evidence>
<name>H8L4B8_FRAAD</name>
<dbReference type="PANTHER" id="PTHR30572">
    <property type="entry name" value="MEMBRANE COMPONENT OF TRANSPORTER-RELATED"/>
    <property type="match status" value="1"/>
</dbReference>
<dbReference type="InterPro" id="IPR003838">
    <property type="entry name" value="ABC3_permease_C"/>
</dbReference>
<dbReference type="RefSeq" id="WP_014401957.1">
    <property type="nucleotide sequence ID" value="NC_017033.1"/>
</dbReference>
<keyword evidence="3 6" id="KW-0812">Transmembrane</keyword>
<feature type="domain" description="MacB-like periplasmic core" evidence="8">
    <location>
        <begin position="33"/>
        <end position="276"/>
    </location>
</feature>
<dbReference type="Proteomes" id="UP000005234">
    <property type="component" value="Chromosome"/>
</dbReference>
<keyword evidence="2" id="KW-1003">Cell membrane</keyword>
<gene>
    <name evidence="9" type="ordered locus">Fraau_0464</name>
</gene>
<evidence type="ECO:0000256" key="2">
    <source>
        <dbReference type="ARBA" id="ARBA00022475"/>
    </source>
</evidence>
<feature type="transmembrane region" description="Helical" evidence="6">
    <location>
        <begin position="327"/>
        <end position="349"/>
    </location>
</feature>
<dbReference type="Pfam" id="PF12704">
    <property type="entry name" value="MacB_PCD"/>
    <property type="match status" value="1"/>
</dbReference>
<evidence type="ECO:0000256" key="5">
    <source>
        <dbReference type="ARBA" id="ARBA00023136"/>
    </source>
</evidence>
<feature type="transmembrane region" description="Helical" evidence="6">
    <location>
        <begin position="31"/>
        <end position="54"/>
    </location>
</feature>
<keyword evidence="5 6" id="KW-0472">Membrane</keyword>
<evidence type="ECO:0000256" key="3">
    <source>
        <dbReference type="ARBA" id="ARBA00022692"/>
    </source>
</evidence>
<reference evidence="9" key="1">
    <citation type="submission" date="2012-02" db="EMBL/GenBank/DDBJ databases">
        <title>The complete genome of Frateuria aurantia DSM 6220.</title>
        <authorList>
            <consortium name="US DOE Joint Genome Institute (JGI-PGF)"/>
            <person name="Lucas S."/>
            <person name="Copeland A."/>
            <person name="Lapidus A."/>
            <person name="Glavina del Rio T."/>
            <person name="Dalin E."/>
            <person name="Tice H."/>
            <person name="Bruce D."/>
            <person name="Goodwin L."/>
            <person name="Pitluck S."/>
            <person name="Peters L."/>
            <person name="Ovchinnikova G."/>
            <person name="Teshima H."/>
            <person name="Kyrpides N."/>
            <person name="Mavromatis K."/>
            <person name="Ivanova N."/>
            <person name="Brettin T."/>
            <person name="Detter J.C."/>
            <person name="Han C."/>
            <person name="Larimer F."/>
            <person name="Land M."/>
            <person name="Hauser L."/>
            <person name="Markowitz V."/>
            <person name="Cheng J.-F."/>
            <person name="Hugenholtz P."/>
            <person name="Woyke T."/>
            <person name="Wu D."/>
            <person name="Brambilla E."/>
            <person name="Klenk H.-P."/>
            <person name="Eisen J.A."/>
        </authorList>
    </citation>
    <scope>NUCLEOTIDE SEQUENCE</scope>
    <source>
        <strain evidence="9">DSM 6220</strain>
    </source>
</reference>
<proteinExistence type="predicted"/>
<dbReference type="HOGENOM" id="CLU_625346_0_0_6"/>
<evidence type="ECO:0000256" key="4">
    <source>
        <dbReference type="ARBA" id="ARBA00022989"/>
    </source>
</evidence>
<evidence type="ECO:0000256" key="1">
    <source>
        <dbReference type="ARBA" id="ARBA00004651"/>
    </source>
</evidence>
<evidence type="ECO:0000259" key="7">
    <source>
        <dbReference type="Pfam" id="PF02687"/>
    </source>
</evidence>
<dbReference type="eggNOG" id="COG0577">
    <property type="taxonomic scope" value="Bacteria"/>
</dbReference>
<feature type="transmembrane region" description="Helical" evidence="6">
    <location>
        <begin position="370"/>
        <end position="396"/>
    </location>
</feature>
<protein>
    <submittedName>
        <fullName evidence="9">ABC-type antimicrobial peptide transport system, permease component</fullName>
    </submittedName>
</protein>
<keyword evidence="4 6" id="KW-1133">Transmembrane helix</keyword>
<dbReference type="STRING" id="767434.Fraau_0464"/>
<dbReference type="Pfam" id="PF02687">
    <property type="entry name" value="FtsX"/>
    <property type="match status" value="1"/>
</dbReference>
<dbReference type="GO" id="GO:0005886">
    <property type="term" value="C:plasma membrane"/>
    <property type="evidence" value="ECO:0007669"/>
    <property type="project" value="UniProtKB-SubCell"/>
</dbReference>
<sequence>MQQSRGLTAEGWGMIPHYLRLGAISLRRQPALTALMVCIMAFGIAATSVTYAAWRVATADPMPSKASHLFFPQIDAQGPAGRGGGLDPDRALDYVDATRLLRDHQARYQAAMYGVALLLGPMTAQGSPKLLSGHAVSPEFFPMLELPFHFGSSWSAADEAGAGHVVVIGSQLNQQLFGGRDSVGRVLTLDGHDFRVVGVMAPWNPQPQFYDLFNSQAWSNQGEQLFIPLNTAIAMQEGNNGTTNCSTGNGNSSFQALLGSTCVWLSMMVELDSPAAERHYRAYLDNYARTQQATGRYAWAPNNRLRDLPHWLAYLGVVPPDTRISSWIALSLLLVCMVNTIGLLLAKFMRRRAEIAVRRALGATRRAIHLQFLCEAALVGVAGVLLSLLLTAAGIWGMGELLLNGVASEVRFSLSLLITSALLGLLTTVLAGLYPAWTASRIQPALQLKIS</sequence>
<organism evidence="9 10">
    <name type="scientific">Frateuria aurantia (strain ATCC 33424 / DSM 6220 / KCTC 2777 / LMG 1558 / NBRC 3245 / NCIMB 13370)</name>
    <name type="common">Acetobacter aurantius</name>
    <dbReference type="NCBI Taxonomy" id="767434"/>
    <lineage>
        <taxon>Bacteria</taxon>
        <taxon>Pseudomonadati</taxon>
        <taxon>Pseudomonadota</taxon>
        <taxon>Gammaproteobacteria</taxon>
        <taxon>Lysobacterales</taxon>
        <taxon>Rhodanobacteraceae</taxon>
        <taxon>Frateuria</taxon>
    </lineage>
</organism>
<keyword evidence="10" id="KW-1185">Reference proteome</keyword>
<evidence type="ECO:0000313" key="10">
    <source>
        <dbReference type="Proteomes" id="UP000005234"/>
    </source>
</evidence>
<dbReference type="InterPro" id="IPR025857">
    <property type="entry name" value="MacB_PCD"/>
</dbReference>
<evidence type="ECO:0000256" key="6">
    <source>
        <dbReference type="SAM" id="Phobius"/>
    </source>
</evidence>
<dbReference type="PANTHER" id="PTHR30572:SF18">
    <property type="entry name" value="ABC-TYPE MACROLIDE FAMILY EXPORT SYSTEM PERMEASE COMPONENT 2"/>
    <property type="match status" value="1"/>
</dbReference>
<accession>H8L4B8</accession>
<feature type="domain" description="ABC3 transporter permease C-terminal" evidence="7">
    <location>
        <begin position="328"/>
        <end position="444"/>
    </location>
</feature>
<dbReference type="InterPro" id="IPR050250">
    <property type="entry name" value="Macrolide_Exporter_MacB"/>
</dbReference>
<dbReference type="KEGG" id="fau:Fraau_0464"/>